<feature type="coiled-coil region" evidence="1">
    <location>
        <begin position="175"/>
        <end position="243"/>
    </location>
</feature>
<dbReference type="Pfam" id="PF13514">
    <property type="entry name" value="AAA_27"/>
    <property type="match status" value="1"/>
</dbReference>
<organism evidence="3 4">
    <name type="scientific">Aquibaculum arenosum</name>
    <dbReference type="NCBI Taxonomy" id="3032591"/>
    <lineage>
        <taxon>Bacteria</taxon>
        <taxon>Pseudomonadati</taxon>
        <taxon>Pseudomonadota</taxon>
        <taxon>Alphaproteobacteria</taxon>
        <taxon>Rhodospirillales</taxon>
        <taxon>Rhodovibrionaceae</taxon>
        <taxon>Aquibaculum</taxon>
    </lineage>
</organism>
<dbReference type="PANTHER" id="PTHR41259:SF1">
    <property type="entry name" value="DOUBLE-STRAND BREAK REPAIR RAD50 ATPASE, PUTATIVE-RELATED"/>
    <property type="match status" value="1"/>
</dbReference>
<dbReference type="Proteomes" id="UP001215503">
    <property type="component" value="Unassembled WGS sequence"/>
</dbReference>
<evidence type="ECO:0000259" key="2">
    <source>
        <dbReference type="Pfam" id="PF13514"/>
    </source>
</evidence>
<dbReference type="Gene3D" id="3.40.50.300">
    <property type="entry name" value="P-loop containing nucleotide triphosphate hydrolases"/>
    <property type="match status" value="2"/>
</dbReference>
<feature type="domain" description="YhaN AAA" evidence="2">
    <location>
        <begin position="1"/>
        <end position="204"/>
    </location>
</feature>
<dbReference type="SUPFAM" id="SSF52540">
    <property type="entry name" value="P-loop containing nucleoside triphosphate hydrolases"/>
    <property type="match status" value="1"/>
</dbReference>
<dbReference type="InterPro" id="IPR038734">
    <property type="entry name" value="YhaN_AAA"/>
</dbReference>
<feature type="coiled-coil region" evidence="1">
    <location>
        <begin position="374"/>
        <end position="509"/>
    </location>
</feature>
<keyword evidence="4" id="KW-1185">Reference proteome</keyword>
<feature type="coiled-coil region" evidence="1">
    <location>
        <begin position="274"/>
        <end position="308"/>
    </location>
</feature>
<keyword evidence="1" id="KW-0175">Coiled coil</keyword>
<evidence type="ECO:0000313" key="3">
    <source>
        <dbReference type="EMBL" id="MDF2094942.1"/>
    </source>
</evidence>
<evidence type="ECO:0000256" key="1">
    <source>
        <dbReference type="SAM" id="Coils"/>
    </source>
</evidence>
<proteinExistence type="predicted"/>
<name>A0ABT5YJ56_9PROT</name>
<gene>
    <name evidence="3" type="ORF">P2G67_03015</name>
</gene>
<feature type="coiled-coil region" evidence="1">
    <location>
        <begin position="596"/>
        <end position="623"/>
    </location>
</feature>
<protein>
    <submittedName>
        <fullName evidence="3">AAA family ATPase</fullName>
    </submittedName>
</protein>
<dbReference type="RefSeq" id="WP_275819899.1">
    <property type="nucleotide sequence ID" value="NZ_JARHUD010000002.1"/>
</dbReference>
<comment type="caution">
    <text evidence="3">The sequence shown here is derived from an EMBL/GenBank/DDBJ whole genome shotgun (WGS) entry which is preliminary data.</text>
</comment>
<dbReference type="EMBL" id="JARHUD010000002">
    <property type="protein sequence ID" value="MDF2094942.1"/>
    <property type="molecule type" value="Genomic_DNA"/>
</dbReference>
<sequence length="1141" mass="126172">MRINELSFDLFGHFSAKSFNFGKGGQSDFHIIHGPNESGKTTTMEGFLRLLYGFPLREPYDFKHQRKNLCVSGVLEMEGPATRFKRLSTRAANLLDASGKPVPEQALAAHLGGLSEEDYRSLLCLDDDTIEKGGEDIANARGDIGRLLFSAAAGISDLNAVLEQIRDETQTLYRKRASTTRLAELKRELRAVEERIRDTDVSASALRKLKLTFQAAEREEAAARKERDRLRRQRAEVAALSRSLPLLTEHDRLAEEIAGYTDYPERIDINPEDLITLKTDQVKLEAEIARLKSEVHAAETEFAEIEVDAEQLSLGDALDRLDELRSRMTTAGLDLPRRKRTLEEAQSDMIRTARELGTSDDACLSGLVRTAVDIETLEKAREAMRDAASAREAEQREVAALQQQVEAARKACNALSSKAPRQSGLIELLARYEVDSLAAAFAKAHASLAGAEEQLEEALAALSTPDAAFTRVPACPMDPATAQELAEEHTRLTEEANRASDALARYREEEKVKSSQIADLEASMGVAGEEDAEAARNLRDSLWRAHRETLTIESADAFEPAMARVDDIAASRFGHARELGQLRQLKQAHIEAETRVAGADDHLNDLKKHLGELEERAAEAGKAVGLRDMTPSKLAHWSEKHRSAQEVQRKLDQLTRQHQPVLDKADGLLKALCPLLELEAPSFDSAVAAARRLADAERTHREEVRSASDTLANLESNLERRQAALADLTAAASEAAAAWAEAVESMFDGALDPDVLSAALAKLRDLREQDERRRQAERQVSAMEGDQRQFTEAMEELGGQHGIACDDPLETFARLQGLAARAASDRDRSAQLAERIATDSERLQQAQRQRQDIDRHVREYGTLFPDSVDTSTLDALRVAVGKAVEIIEARKHTASLGNQILSELSVADMDAARERLQDTTLAELEGRAASLETDLERAETHLSETTVARATAAHELAAVTGDADVAALVERKATLQLQIEETALEYLELDLGLALAEEAIRRYRDKHRSEMMEATERAFSELTNGAYERLTTQPKDASEILLAMDASGTAKQVGDMSKGTRFQLYLALRAAAYEQMVSQGIRLPFFCDDVFETFDEDRTRAACILMERIGRSGQAIYLTHHRHVVDIAREVCSVQPTVHTL</sequence>
<dbReference type="InterPro" id="IPR027417">
    <property type="entry name" value="P-loop_NTPase"/>
</dbReference>
<dbReference type="PANTHER" id="PTHR41259">
    <property type="entry name" value="DOUBLE-STRAND BREAK REPAIR RAD50 ATPASE, PUTATIVE-RELATED"/>
    <property type="match status" value="1"/>
</dbReference>
<feature type="coiled-coil region" evidence="1">
    <location>
        <begin position="697"/>
        <end position="731"/>
    </location>
</feature>
<evidence type="ECO:0000313" key="4">
    <source>
        <dbReference type="Proteomes" id="UP001215503"/>
    </source>
</evidence>
<reference evidence="3 4" key="1">
    <citation type="submission" date="2023-03" db="EMBL/GenBank/DDBJ databases">
        <title>Fodinicurvata sp. CAU 1616 isolated from sea sendiment.</title>
        <authorList>
            <person name="Kim W."/>
        </authorList>
    </citation>
    <scope>NUCLEOTIDE SEQUENCE [LARGE SCALE GENOMIC DNA]</scope>
    <source>
        <strain evidence="3 4">CAU 1616</strain>
    </source>
</reference>
<accession>A0ABT5YJ56</accession>